<feature type="domain" description="Dienelactone hydrolase" evidence="2">
    <location>
        <begin position="32"/>
        <end position="235"/>
    </location>
</feature>
<organism evidence="3 4">
    <name type="scientific">Tagetes erecta</name>
    <name type="common">African marigold</name>
    <dbReference type="NCBI Taxonomy" id="13708"/>
    <lineage>
        <taxon>Eukaryota</taxon>
        <taxon>Viridiplantae</taxon>
        <taxon>Streptophyta</taxon>
        <taxon>Embryophyta</taxon>
        <taxon>Tracheophyta</taxon>
        <taxon>Spermatophyta</taxon>
        <taxon>Magnoliopsida</taxon>
        <taxon>eudicotyledons</taxon>
        <taxon>Gunneridae</taxon>
        <taxon>Pentapetalae</taxon>
        <taxon>asterids</taxon>
        <taxon>campanulids</taxon>
        <taxon>Asterales</taxon>
        <taxon>Asteraceae</taxon>
        <taxon>Asteroideae</taxon>
        <taxon>Heliantheae alliance</taxon>
        <taxon>Tageteae</taxon>
        <taxon>Tagetes</taxon>
    </lineage>
</organism>
<evidence type="ECO:0000259" key="2">
    <source>
        <dbReference type="Pfam" id="PF01738"/>
    </source>
</evidence>
<proteinExistence type="predicted"/>
<dbReference type="PANTHER" id="PTHR17630:SF52">
    <property type="entry name" value="ENDO-1,3-1,4-BETA-D-GLUCANASE-LIKE PROTEIN"/>
    <property type="match status" value="1"/>
</dbReference>
<evidence type="ECO:0000313" key="3">
    <source>
        <dbReference type="EMBL" id="KAK1440873.1"/>
    </source>
</evidence>
<dbReference type="InterPro" id="IPR029058">
    <property type="entry name" value="AB_hydrolase_fold"/>
</dbReference>
<dbReference type="PANTHER" id="PTHR17630">
    <property type="entry name" value="DIENELACTONE HYDROLASE"/>
    <property type="match status" value="1"/>
</dbReference>
<evidence type="ECO:0000313" key="4">
    <source>
        <dbReference type="Proteomes" id="UP001229421"/>
    </source>
</evidence>
<dbReference type="EMBL" id="JAUHHV010000001">
    <property type="protein sequence ID" value="KAK1440873.1"/>
    <property type="molecule type" value="Genomic_DNA"/>
</dbReference>
<protein>
    <recommendedName>
        <fullName evidence="2">Dienelactone hydrolase domain-containing protein</fullName>
    </recommendedName>
</protein>
<dbReference type="Proteomes" id="UP001229421">
    <property type="component" value="Unassembled WGS sequence"/>
</dbReference>
<accession>A0AAD8LJW5</accession>
<feature type="region of interest" description="Disordered" evidence="1">
    <location>
        <begin position="1"/>
        <end position="20"/>
    </location>
</feature>
<dbReference type="Gene3D" id="3.40.50.1820">
    <property type="entry name" value="alpha/beta hydrolase"/>
    <property type="match status" value="1"/>
</dbReference>
<dbReference type="AlphaFoldDB" id="A0AAD8LJW5"/>
<sequence>MSGPQCCHNPPAISSGSKQDDHIENIGGLTSYTAGSLASSNLAILLIADIHGYEAPKLRQIADKVAAAGFYVVVPDFFYGDPYVPGIELSSWFPNHLPVKGCEDARRVVADLRSKGASAVGVAGFCWGGMTLSKLSTDSEIEAAVILHPGPLSDDDIHATKVPTTILGAEVDEYSPPEQIKKFGEILSSKPIDNLVKIYPGVVHGWTVRYKDDDEHVVKCAMEAHADMLNWLKKYVK</sequence>
<dbReference type="GO" id="GO:0016787">
    <property type="term" value="F:hydrolase activity"/>
    <property type="evidence" value="ECO:0007669"/>
    <property type="project" value="InterPro"/>
</dbReference>
<dbReference type="Pfam" id="PF01738">
    <property type="entry name" value="DLH"/>
    <property type="match status" value="1"/>
</dbReference>
<dbReference type="SUPFAM" id="SSF53474">
    <property type="entry name" value="alpha/beta-Hydrolases"/>
    <property type="match status" value="1"/>
</dbReference>
<keyword evidence="4" id="KW-1185">Reference proteome</keyword>
<evidence type="ECO:0000256" key="1">
    <source>
        <dbReference type="SAM" id="MobiDB-lite"/>
    </source>
</evidence>
<name>A0AAD8LJW5_TARER</name>
<reference evidence="3" key="1">
    <citation type="journal article" date="2023" name="bioRxiv">
        <title>Improved chromosome-level genome assembly for marigold (Tagetes erecta).</title>
        <authorList>
            <person name="Jiang F."/>
            <person name="Yuan L."/>
            <person name="Wang S."/>
            <person name="Wang H."/>
            <person name="Xu D."/>
            <person name="Wang A."/>
            <person name="Fan W."/>
        </authorList>
    </citation>
    <scope>NUCLEOTIDE SEQUENCE</scope>
    <source>
        <strain evidence="3">WSJ</strain>
        <tissue evidence="3">Leaf</tissue>
    </source>
</reference>
<comment type="caution">
    <text evidence="3">The sequence shown here is derived from an EMBL/GenBank/DDBJ whole genome shotgun (WGS) entry which is preliminary data.</text>
</comment>
<dbReference type="InterPro" id="IPR002925">
    <property type="entry name" value="Dienelactn_hydro"/>
</dbReference>
<gene>
    <name evidence="3" type="ORF">QVD17_06705</name>
</gene>